<reference evidence="2 3" key="2">
    <citation type="journal article" date="2011" name="J. Bacteriol.">
        <title>Complete genome sequence of strain HTCC2503T of Parvularcula bermudensis, the type species of the order "Parvularculales" in the class Alphaproteobacteria.</title>
        <authorList>
            <person name="Oh H.M."/>
            <person name="Kang I."/>
            <person name="Vergin K.L."/>
            <person name="Kang D."/>
            <person name="Rhee K.H."/>
            <person name="Giovannoni S.J."/>
            <person name="Cho J.C."/>
        </authorList>
    </citation>
    <scope>NUCLEOTIDE SEQUENCE [LARGE SCALE GENOMIC DNA]</scope>
    <source>
        <strain evidence="3">ATCC BAA-594 / HTCC2503 / KCTC 12087</strain>
    </source>
</reference>
<dbReference type="eggNOG" id="COG5583">
    <property type="taxonomic scope" value="Bacteria"/>
</dbReference>
<sequence>MTDRRKTLTDERCSTETPNPAPNQNVIERISAALDCLEYGAVTVTVHASKVVQIDVTERLRFT</sequence>
<dbReference type="STRING" id="314260.PB2503_03722"/>
<feature type="region of interest" description="Disordered" evidence="1">
    <location>
        <begin position="1"/>
        <end position="22"/>
    </location>
</feature>
<organism evidence="2 3">
    <name type="scientific">Parvularcula bermudensis (strain ATCC BAA-594 / HTCC2503 / KCTC 12087)</name>
    <dbReference type="NCBI Taxonomy" id="314260"/>
    <lineage>
        <taxon>Bacteria</taxon>
        <taxon>Pseudomonadati</taxon>
        <taxon>Pseudomonadota</taxon>
        <taxon>Alphaproteobacteria</taxon>
        <taxon>Parvularculales</taxon>
        <taxon>Parvularculaceae</taxon>
        <taxon>Parvularcula</taxon>
    </lineage>
</organism>
<dbReference type="Proteomes" id="UP000001302">
    <property type="component" value="Chromosome"/>
</dbReference>
<gene>
    <name evidence="2" type="ordered locus">PB2503_03722</name>
</gene>
<evidence type="ECO:0000313" key="3">
    <source>
        <dbReference type="Proteomes" id="UP000001302"/>
    </source>
</evidence>
<dbReference type="EMBL" id="CP002156">
    <property type="protein sequence ID" value="ADM08819.1"/>
    <property type="molecule type" value="Genomic_DNA"/>
</dbReference>
<keyword evidence="3" id="KW-1185">Reference proteome</keyword>
<dbReference type="OrthoDB" id="7451540at2"/>
<dbReference type="KEGG" id="pbr:PB2503_03722"/>
<reference evidence="3" key="1">
    <citation type="submission" date="2010-08" db="EMBL/GenBank/DDBJ databases">
        <title>Genome sequence of Parvularcula bermudensis HTCC2503.</title>
        <authorList>
            <person name="Kang D.-M."/>
            <person name="Oh H.-M."/>
            <person name="Cho J.-C."/>
        </authorList>
    </citation>
    <scope>NUCLEOTIDE SEQUENCE [LARGE SCALE GENOMIC DNA]</scope>
    <source>
        <strain evidence="3">ATCC BAA-594 / HTCC2503 / KCTC 12087</strain>
    </source>
</reference>
<name>E0TDZ8_PARBH</name>
<accession>E0TDZ8</accession>
<evidence type="ECO:0008006" key="4">
    <source>
        <dbReference type="Google" id="ProtNLM"/>
    </source>
</evidence>
<dbReference type="AlphaFoldDB" id="E0TDZ8"/>
<feature type="compositionally biased region" description="Basic and acidic residues" evidence="1">
    <location>
        <begin position="1"/>
        <end position="14"/>
    </location>
</feature>
<dbReference type="InterPro" id="IPR018743">
    <property type="entry name" value="DUF2292"/>
</dbReference>
<evidence type="ECO:0000313" key="2">
    <source>
        <dbReference type="EMBL" id="ADM08819.1"/>
    </source>
</evidence>
<evidence type="ECO:0000256" key="1">
    <source>
        <dbReference type="SAM" id="MobiDB-lite"/>
    </source>
</evidence>
<dbReference type="RefSeq" id="WP_013299793.1">
    <property type="nucleotide sequence ID" value="NC_014414.1"/>
</dbReference>
<protein>
    <recommendedName>
        <fullName evidence="4">DUF2292 domain-containing protein</fullName>
    </recommendedName>
</protein>
<dbReference type="Pfam" id="PF10055">
    <property type="entry name" value="DUF2292"/>
    <property type="match status" value="1"/>
</dbReference>
<dbReference type="HOGENOM" id="CLU_2881786_0_0_5"/>
<proteinExistence type="predicted"/>